<evidence type="ECO:0000313" key="2">
    <source>
        <dbReference type="EMBL" id="JAS62475.1"/>
    </source>
</evidence>
<organism evidence="2">
    <name type="scientific">Cuerna arida</name>
    <dbReference type="NCBI Taxonomy" id="1464854"/>
    <lineage>
        <taxon>Eukaryota</taxon>
        <taxon>Metazoa</taxon>
        <taxon>Ecdysozoa</taxon>
        <taxon>Arthropoda</taxon>
        <taxon>Hexapoda</taxon>
        <taxon>Insecta</taxon>
        <taxon>Pterygota</taxon>
        <taxon>Neoptera</taxon>
        <taxon>Paraneoptera</taxon>
        <taxon>Hemiptera</taxon>
        <taxon>Auchenorrhyncha</taxon>
        <taxon>Membracoidea</taxon>
        <taxon>Cicadellidae</taxon>
        <taxon>Cicadellinae</taxon>
        <taxon>Proconiini</taxon>
        <taxon>Cuerna</taxon>
    </lineage>
</organism>
<evidence type="ECO:0000256" key="1">
    <source>
        <dbReference type="SAM" id="MobiDB-lite"/>
    </source>
</evidence>
<proteinExistence type="predicted"/>
<dbReference type="AlphaFoldDB" id="A0A1B6GJ77"/>
<feature type="compositionally biased region" description="Low complexity" evidence="1">
    <location>
        <begin position="10"/>
        <end position="21"/>
    </location>
</feature>
<feature type="region of interest" description="Disordered" evidence="1">
    <location>
        <begin position="1"/>
        <end position="38"/>
    </location>
</feature>
<dbReference type="EMBL" id="GECZ01007294">
    <property type="protein sequence ID" value="JAS62475.1"/>
    <property type="molecule type" value="Transcribed_RNA"/>
</dbReference>
<reference evidence="2" key="1">
    <citation type="submission" date="2015-11" db="EMBL/GenBank/DDBJ databases">
        <title>De novo transcriptome assembly of four potential Pierce s Disease insect vectors from Arizona vineyards.</title>
        <authorList>
            <person name="Tassone E.E."/>
        </authorList>
    </citation>
    <scope>NUCLEOTIDE SEQUENCE</scope>
</reference>
<feature type="non-terminal residue" evidence="2">
    <location>
        <position position="112"/>
    </location>
</feature>
<feature type="compositionally biased region" description="Polar residues" evidence="1">
    <location>
        <begin position="84"/>
        <end position="93"/>
    </location>
</feature>
<accession>A0A1B6GJ77</accession>
<gene>
    <name evidence="2" type="ORF">g.48307</name>
</gene>
<protein>
    <submittedName>
        <fullName evidence="2">Uncharacterized protein</fullName>
    </submittedName>
</protein>
<feature type="region of interest" description="Disordered" evidence="1">
    <location>
        <begin position="83"/>
        <end position="112"/>
    </location>
</feature>
<name>A0A1B6GJ77_9HEMI</name>
<sequence length="112" mass="12269">MGHTTAQTHPSQIPPQASQPSTHLPDKLEKRKSSVKVTLKDPNTNEVIDPHILAKDAIDYRLKDSICSEFRDKVTSVAIDYDQKSNAIDQSNKSTEKPTPVVSANTDGAEVT</sequence>